<dbReference type="GeneID" id="5432368"/>
<proteinExistence type="predicted"/>
<reference evidence="2 3" key="2">
    <citation type="journal article" date="2012" name="Eukaryot. Cell">
        <title>Genome update of Botrytis cinerea strains B05.10 and T4.</title>
        <authorList>
            <person name="Staats M."/>
            <person name="van Kan J.A."/>
        </authorList>
    </citation>
    <scope>NUCLEOTIDE SEQUENCE [LARGE SCALE GENOMIC DNA]</scope>
    <source>
        <strain evidence="2 3">B05.10</strain>
    </source>
</reference>
<feature type="transmembrane region" description="Helical" evidence="1">
    <location>
        <begin position="43"/>
        <end position="63"/>
    </location>
</feature>
<accession>A0A384K6R6</accession>
<organism evidence="2 3">
    <name type="scientific">Botryotinia fuckeliana (strain B05.10)</name>
    <name type="common">Noble rot fungus</name>
    <name type="synonym">Botrytis cinerea</name>
    <dbReference type="NCBI Taxonomy" id="332648"/>
    <lineage>
        <taxon>Eukaryota</taxon>
        <taxon>Fungi</taxon>
        <taxon>Dikarya</taxon>
        <taxon>Ascomycota</taxon>
        <taxon>Pezizomycotina</taxon>
        <taxon>Leotiomycetes</taxon>
        <taxon>Helotiales</taxon>
        <taxon>Sclerotiniaceae</taxon>
        <taxon>Botrytis</taxon>
    </lineage>
</organism>
<gene>
    <name evidence="2" type="ORF">BCIN_16g02840</name>
</gene>
<name>A0A384K6R6_BOTFB</name>
<evidence type="ECO:0000256" key="1">
    <source>
        <dbReference type="SAM" id="Phobius"/>
    </source>
</evidence>
<dbReference type="RefSeq" id="XP_024553841.1">
    <property type="nucleotide sequence ID" value="XM_024698025.1"/>
</dbReference>
<keyword evidence="1" id="KW-0472">Membrane</keyword>
<reference evidence="2 3" key="1">
    <citation type="journal article" date="2011" name="PLoS Genet.">
        <title>Genomic analysis of the necrotrophic fungal pathogens Sclerotinia sclerotiorum and Botrytis cinerea.</title>
        <authorList>
            <person name="Amselem J."/>
            <person name="Cuomo C.A."/>
            <person name="van Kan J.A."/>
            <person name="Viaud M."/>
            <person name="Benito E.P."/>
            <person name="Couloux A."/>
            <person name="Coutinho P.M."/>
            <person name="de Vries R.P."/>
            <person name="Dyer P.S."/>
            <person name="Fillinger S."/>
            <person name="Fournier E."/>
            <person name="Gout L."/>
            <person name="Hahn M."/>
            <person name="Kohn L."/>
            <person name="Lapalu N."/>
            <person name="Plummer K.M."/>
            <person name="Pradier J.M."/>
            <person name="Quevillon E."/>
            <person name="Sharon A."/>
            <person name="Simon A."/>
            <person name="ten Have A."/>
            <person name="Tudzynski B."/>
            <person name="Tudzynski P."/>
            <person name="Wincker P."/>
            <person name="Andrew M."/>
            <person name="Anthouard V."/>
            <person name="Beever R.E."/>
            <person name="Beffa R."/>
            <person name="Benoit I."/>
            <person name="Bouzid O."/>
            <person name="Brault B."/>
            <person name="Chen Z."/>
            <person name="Choquer M."/>
            <person name="Collemare J."/>
            <person name="Cotton P."/>
            <person name="Danchin E.G."/>
            <person name="Da Silva C."/>
            <person name="Gautier A."/>
            <person name="Giraud C."/>
            <person name="Giraud T."/>
            <person name="Gonzalez C."/>
            <person name="Grossetete S."/>
            <person name="Guldener U."/>
            <person name="Henrissat B."/>
            <person name="Howlett B.J."/>
            <person name="Kodira C."/>
            <person name="Kretschmer M."/>
            <person name="Lappartient A."/>
            <person name="Leroch M."/>
            <person name="Levis C."/>
            <person name="Mauceli E."/>
            <person name="Neuveglise C."/>
            <person name="Oeser B."/>
            <person name="Pearson M."/>
            <person name="Poulain J."/>
            <person name="Poussereau N."/>
            <person name="Quesneville H."/>
            <person name="Rascle C."/>
            <person name="Schumacher J."/>
            <person name="Segurens B."/>
            <person name="Sexton A."/>
            <person name="Silva E."/>
            <person name="Sirven C."/>
            <person name="Soanes D.M."/>
            <person name="Talbot N.J."/>
            <person name="Templeton M."/>
            <person name="Yandava C."/>
            <person name="Yarden O."/>
            <person name="Zeng Q."/>
            <person name="Rollins J.A."/>
            <person name="Lebrun M.H."/>
            <person name="Dickman M."/>
        </authorList>
    </citation>
    <scope>NUCLEOTIDE SEQUENCE [LARGE SCALE GENOMIC DNA]</scope>
    <source>
        <strain evidence="2 3">B05.10</strain>
    </source>
</reference>
<dbReference type="VEuPathDB" id="FungiDB:Bcin16g02840"/>
<protein>
    <submittedName>
        <fullName evidence="2">Uncharacterized protein</fullName>
    </submittedName>
</protein>
<dbReference type="EMBL" id="CP009820">
    <property type="protein sequence ID" value="ATZ58523.1"/>
    <property type="molecule type" value="Genomic_DNA"/>
</dbReference>
<evidence type="ECO:0000313" key="2">
    <source>
        <dbReference type="EMBL" id="ATZ58523.1"/>
    </source>
</evidence>
<dbReference type="Proteomes" id="UP000001798">
    <property type="component" value="Chromosome 16"/>
</dbReference>
<feature type="transmembrane region" description="Helical" evidence="1">
    <location>
        <begin position="12"/>
        <end position="31"/>
    </location>
</feature>
<keyword evidence="1" id="KW-0812">Transmembrane</keyword>
<sequence>MVDTSLQDLALSIVTLSPALALIAVCLRVWSRVSLGQFGLDDGLIVFSMILSICETYVQWQYIVFNFVGLHIWDVPLDHDPIPGLKVCRTPITVYKTAC</sequence>
<keyword evidence="3" id="KW-1185">Reference proteome</keyword>
<evidence type="ECO:0000313" key="3">
    <source>
        <dbReference type="Proteomes" id="UP000001798"/>
    </source>
</evidence>
<reference evidence="2 3" key="3">
    <citation type="journal article" date="2017" name="Mol. Plant Pathol.">
        <title>A gapless genome sequence of the fungus Botrytis cinerea.</title>
        <authorList>
            <person name="Van Kan J.A."/>
            <person name="Stassen J.H."/>
            <person name="Mosbach A."/>
            <person name="Van Der Lee T.A."/>
            <person name="Faino L."/>
            <person name="Farmer A.D."/>
            <person name="Papasotiriou D.G."/>
            <person name="Zhou S."/>
            <person name="Seidl M.F."/>
            <person name="Cottam E."/>
            <person name="Edel D."/>
            <person name="Hahn M."/>
            <person name="Schwartz D.C."/>
            <person name="Dietrich R.A."/>
            <person name="Widdison S."/>
            <person name="Scalliet G."/>
        </authorList>
    </citation>
    <scope>NUCLEOTIDE SEQUENCE [LARGE SCALE GENOMIC DNA]</scope>
    <source>
        <strain evidence="2 3">B05.10</strain>
    </source>
</reference>
<dbReference type="AlphaFoldDB" id="A0A384K6R6"/>
<keyword evidence="1" id="KW-1133">Transmembrane helix</keyword>
<dbReference type="OrthoDB" id="5283415at2759"/>